<dbReference type="GO" id="GO:0003700">
    <property type="term" value="F:DNA-binding transcription factor activity"/>
    <property type="evidence" value="ECO:0007669"/>
    <property type="project" value="TreeGrafter"/>
</dbReference>
<dbReference type="PANTHER" id="PTHR30146">
    <property type="entry name" value="LACI-RELATED TRANSCRIPTIONAL REPRESSOR"/>
    <property type="match status" value="1"/>
</dbReference>
<proteinExistence type="predicted"/>
<organism evidence="5 6">
    <name type="scientific">Evansella caseinilytica</name>
    <dbReference type="NCBI Taxonomy" id="1503961"/>
    <lineage>
        <taxon>Bacteria</taxon>
        <taxon>Bacillati</taxon>
        <taxon>Bacillota</taxon>
        <taxon>Bacilli</taxon>
        <taxon>Bacillales</taxon>
        <taxon>Bacillaceae</taxon>
        <taxon>Evansella</taxon>
    </lineage>
</organism>
<dbReference type="SUPFAM" id="SSF47413">
    <property type="entry name" value="lambda repressor-like DNA-binding domains"/>
    <property type="match status" value="1"/>
</dbReference>
<dbReference type="Gene3D" id="3.40.50.2300">
    <property type="match status" value="2"/>
</dbReference>
<protein>
    <submittedName>
        <fullName evidence="5">LacI family transcriptional regulator</fullName>
    </submittedName>
</protein>
<keyword evidence="1" id="KW-0805">Transcription regulation</keyword>
<accession>A0A1H3FYI0</accession>
<sequence>MKVTAKMIAEELGISTATVDRVLNHRKGVSEKTIHKVKQKAKELGYQPNRAAKFLSTQKIVNIAFILPVFPDYFWNELEMEIKEAASLYADFGFQTDVHRVHTIPQNDELEYMDKLIDQGNYQAIVIAPHDAKPTEEVINKAMDKNIPVFTINTDVPDSQRIAYVGSDYYDAGYLAGELIYLFQKDVSNMVLIRERENTYQMQQKEKGFIQFFKEKNIENKVHIIKYDKSAYIEKEQIGELLHNHKELFNQSEAVYVAGGILDELQKYWFFSTRTHIIIGHDINQTIYHALNKGVITATICQDPMAQAAITLKKLTNYFLDENVSELDDHIVKLEIVTRANAKYFLKHTTND</sequence>
<evidence type="ECO:0000259" key="4">
    <source>
        <dbReference type="PROSITE" id="PS50932"/>
    </source>
</evidence>
<gene>
    <name evidence="5" type="ORF">SAMN05421736_10114</name>
</gene>
<dbReference type="InterPro" id="IPR028082">
    <property type="entry name" value="Peripla_BP_I"/>
</dbReference>
<dbReference type="AlphaFoldDB" id="A0A1H3FYI0"/>
<dbReference type="EMBL" id="FNPI01000001">
    <property type="protein sequence ID" value="SDX96133.1"/>
    <property type="molecule type" value="Genomic_DNA"/>
</dbReference>
<evidence type="ECO:0000256" key="3">
    <source>
        <dbReference type="ARBA" id="ARBA00023163"/>
    </source>
</evidence>
<dbReference type="OrthoDB" id="569491at2"/>
<dbReference type="Pfam" id="PF00356">
    <property type="entry name" value="LacI"/>
    <property type="match status" value="1"/>
</dbReference>
<dbReference type="STRING" id="1503961.SAMN05421736_10114"/>
<dbReference type="CDD" id="cd06307">
    <property type="entry name" value="PBP1_sugar_binding"/>
    <property type="match status" value="1"/>
</dbReference>
<keyword evidence="6" id="KW-1185">Reference proteome</keyword>
<evidence type="ECO:0000313" key="5">
    <source>
        <dbReference type="EMBL" id="SDX96133.1"/>
    </source>
</evidence>
<dbReference type="Gene3D" id="1.10.260.40">
    <property type="entry name" value="lambda repressor-like DNA-binding domains"/>
    <property type="match status" value="1"/>
</dbReference>
<feature type="domain" description="HTH lacI-type" evidence="4">
    <location>
        <begin position="3"/>
        <end position="57"/>
    </location>
</feature>
<name>A0A1H3FYI0_9BACI</name>
<dbReference type="Proteomes" id="UP000198935">
    <property type="component" value="Unassembled WGS sequence"/>
</dbReference>
<dbReference type="Pfam" id="PF13407">
    <property type="entry name" value="Peripla_BP_4"/>
    <property type="match status" value="1"/>
</dbReference>
<evidence type="ECO:0000256" key="2">
    <source>
        <dbReference type="ARBA" id="ARBA00023125"/>
    </source>
</evidence>
<dbReference type="SMART" id="SM00354">
    <property type="entry name" value="HTH_LACI"/>
    <property type="match status" value="1"/>
</dbReference>
<dbReference type="PROSITE" id="PS50932">
    <property type="entry name" value="HTH_LACI_2"/>
    <property type="match status" value="1"/>
</dbReference>
<dbReference type="InterPro" id="IPR025997">
    <property type="entry name" value="SBP_2_dom"/>
</dbReference>
<dbReference type="PANTHER" id="PTHR30146:SF144">
    <property type="entry name" value="LACI-FAMILY TRANSCRIPTION REGULATOR"/>
    <property type="match status" value="1"/>
</dbReference>
<dbReference type="SUPFAM" id="SSF53822">
    <property type="entry name" value="Periplasmic binding protein-like I"/>
    <property type="match status" value="1"/>
</dbReference>
<dbReference type="GO" id="GO:0000976">
    <property type="term" value="F:transcription cis-regulatory region binding"/>
    <property type="evidence" value="ECO:0007669"/>
    <property type="project" value="TreeGrafter"/>
</dbReference>
<dbReference type="InterPro" id="IPR010982">
    <property type="entry name" value="Lambda_DNA-bd_dom_sf"/>
</dbReference>
<reference evidence="6" key="1">
    <citation type="submission" date="2016-10" db="EMBL/GenBank/DDBJ databases">
        <authorList>
            <person name="Varghese N."/>
            <person name="Submissions S."/>
        </authorList>
    </citation>
    <scope>NUCLEOTIDE SEQUENCE [LARGE SCALE GENOMIC DNA]</scope>
    <source>
        <strain evidence="6">SP</strain>
    </source>
</reference>
<dbReference type="InterPro" id="IPR000843">
    <property type="entry name" value="HTH_LacI"/>
</dbReference>
<keyword evidence="2" id="KW-0238">DNA-binding</keyword>
<evidence type="ECO:0000256" key="1">
    <source>
        <dbReference type="ARBA" id="ARBA00023015"/>
    </source>
</evidence>
<dbReference type="CDD" id="cd01392">
    <property type="entry name" value="HTH_LacI"/>
    <property type="match status" value="1"/>
</dbReference>
<keyword evidence="3" id="KW-0804">Transcription</keyword>
<evidence type="ECO:0000313" key="6">
    <source>
        <dbReference type="Proteomes" id="UP000198935"/>
    </source>
</evidence>